<protein>
    <recommendedName>
        <fullName evidence="1">D-inositol 3-phosphate glycosyltransferase</fullName>
    </recommendedName>
</protein>
<feature type="domain" description="Glycosyltransferase subfamily 4-like N-terminal" evidence="6">
    <location>
        <begin position="95"/>
        <end position="284"/>
    </location>
</feature>
<evidence type="ECO:0000256" key="4">
    <source>
        <dbReference type="SAM" id="MobiDB-lite"/>
    </source>
</evidence>
<evidence type="ECO:0000259" key="5">
    <source>
        <dbReference type="Pfam" id="PF00534"/>
    </source>
</evidence>
<dbReference type="AlphaFoldDB" id="A0A6N7KUY8"/>
<feature type="domain" description="Glycosyl transferase family 1" evidence="5">
    <location>
        <begin position="300"/>
        <end position="447"/>
    </location>
</feature>
<dbReference type="Proteomes" id="UP000450000">
    <property type="component" value="Unassembled WGS sequence"/>
</dbReference>
<accession>A0A6N7KUY8</accession>
<reference evidence="7 8" key="1">
    <citation type="submission" date="2019-09" db="EMBL/GenBank/DDBJ databases">
        <title>Genome Sequences of Streptomyces kaniharaensis ATCC 21070.</title>
        <authorList>
            <person name="Zhu W."/>
            <person name="De Crecy-Lagard V."/>
            <person name="Richards N.G."/>
        </authorList>
    </citation>
    <scope>NUCLEOTIDE SEQUENCE [LARGE SCALE GENOMIC DNA]</scope>
    <source>
        <strain evidence="7 8">SF-557</strain>
    </source>
</reference>
<dbReference type="Pfam" id="PF00534">
    <property type="entry name" value="Glycos_transf_1"/>
    <property type="match status" value="1"/>
</dbReference>
<keyword evidence="2" id="KW-0328">Glycosyltransferase</keyword>
<gene>
    <name evidence="7" type="ORF">F7Q99_24445</name>
</gene>
<dbReference type="CDD" id="cd03801">
    <property type="entry name" value="GT4_PimA-like"/>
    <property type="match status" value="1"/>
</dbReference>
<evidence type="ECO:0000313" key="8">
    <source>
        <dbReference type="Proteomes" id="UP000450000"/>
    </source>
</evidence>
<dbReference type="OrthoDB" id="3632147at2"/>
<dbReference type="InterPro" id="IPR028098">
    <property type="entry name" value="Glyco_trans_4-like_N"/>
</dbReference>
<proteinExistence type="predicted"/>
<evidence type="ECO:0000256" key="2">
    <source>
        <dbReference type="ARBA" id="ARBA00022676"/>
    </source>
</evidence>
<keyword evidence="8" id="KW-1185">Reference proteome</keyword>
<dbReference type="PANTHER" id="PTHR12526:SF636">
    <property type="entry name" value="BLL3647 PROTEIN"/>
    <property type="match status" value="1"/>
</dbReference>
<dbReference type="Pfam" id="PF13579">
    <property type="entry name" value="Glyco_trans_4_4"/>
    <property type="match status" value="1"/>
</dbReference>
<comment type="caution">
    <text evidence="7">The sequence shown here is derived from an EMBL/GenBank/DDBJ whole genome shotgun (WGS) entry which is preliminary data.</text>
</comment>
<feature type="compositionally biased region" description="Polar residues" evidence="4">
    <location>
        <begin position="1"/>
        <end position="16"/>
    </location>
</feature>
<name>A0A6N7KUY8_9ACTN</name>
<feature type="region of interest" description="Disordered" evidence="4">
    <location>
        <begin position="1"/>
        <end position="78"/>
    </location>
</feature>
<organism evidence="7 8">
    <name type="scientific">Streptomyces kaniharaensis</name>
    <dbReference type="NCBI Taxonomy" id="212423"/>
    <lineage>
        <taxon>Bacteria</taxon>
        <taxon>Bacillati</taxon>
        <taxon>Actinomycetota</taxon>
        <taxon>Actinomycetes</taxon>
        <taxon>Kitasatosporales</taxon>
        <taxon>Streptomycetaceae</taxon>
        <taxon>Streptomyces</taxon>
    </lineage>
</organism>
<feature type="compositionally biased region" description="Basic and acidic residues" evidence="4">
    <location>
        <begin position="139"/>
        <end position="152"/>
    </location>
</feature>
<evidence type="ECO:0000313" key="7">
    <source>
        <dbReference type="EMBL" id="MQS15330.1"/>
    </source>
</evidence>
<evidence type="ECO:0000256" key="3">
    <source>
        <dbReference type="ARBA" id="ARBA00022679"/>
    </source>
</evidence>
<evidence type="ECO:0000259" key="6">
    <source>
        <dbReference type="Pfam" id="PF13579"/>
    </source>
</evidence>
<dbReference type="InterPro" id="IPR001296">
    <property type="entry name" value="Glyco_trans_1"/>
</dbReference>
<dbReference type="SUPFAM" id="SSF53756">
    <property type="entry name" value="UDP-Glycosyltransferase/glycogen phosphorylase"/>
    <property type="match status" value="1"/>
</dbReference>
<dbReference type="EMBL" id="WBOF01000001">
    <property type="protein sequence ID" value="MQS15330.1"/>
    <property type="molecule type" value="Genomic_DNA"/>
</dbReference>
<feature type="region of interest" description="Disordered" evidence="4">
    <location>
        <begin position="119"/>
        <end position="180"/>
    </location>
</feature>
<dbReference type="Gene3D" id="3.40.50.2000">
    <property type="entry name" value="Glycogen Phosphorylase B"/>
    <property type="match status" value="2"/>
</dbReference>
<dbReference type="GO" id="GO:0016757">
    <property type="term" value="F:glycosyltransferase activity"/>
    <property type="evidence" value="ECO:0007669"/>
    <property type="project" value="UniProtKB-KW"/>
</dbReference>
<keyword evidence="3 7" id="KW-0808">Transferase</keyword>
<sequence>MTSVRNTAEGTRSGPTGRTGAHGGRNRRTTAVGGRTQGVFARAHGPPPGGTKGLSRPGRCAKVGAMPDDTCDTSADPAGTRPRILHLISDSRRSGAQNFARDLHHELRRRGQSSALMALAPNPASGFGSRSSPCPGPYVDERAMPPEARSRPEPSVPSPRPSGSDTLEAPDGPGLRSATVLGPRRLHPATLLALRAAARAADVVLAHGSDTLAACALALAGTRTPFVYVSVGHPCYWTGTALRRVRGGALLHRAAAVTTLTDEARAVLEEHFRLPDGKVRVIPNSRAAESYPPAEGHDERRAARQALGLPADVLLVAWIGAIAPEKRLDLALDVLDRLPDVRLAIAGDGPLREALARHPAAARAHFLGALPDPVPLYRAADAVLLTSDSEGVPGALIEAALAGVPAVATDVGWVREVVRDGATGALVAPGDPLALAEALAKVLACDRAGLGAAARAHALAHFELGAVVDAWQQLVVDVWAESRAARRA</sequence>
<evidence type="ECO:0000256" key="1">
    <source>
        <dbReference type="ARBA" id="ARBA00021292"/>
    </source>
</evidence>
<dbReference type="PANTHER" id="PTHR12526">
    <property type="entry name" value="GLYCOSYLTRANSFERASE"/>
    <property type="match status" value="1"/>
</dbReference>